<dbReference type="AlphaFoldDB" id="A0A814GIQ8"/>
<accession>A0A814GIQ8</accession>
<name>A0A814GIQ8_9BILA</name>
<protein>
    <submittedName>
        <fullName evidence="1">Uncharacterized protein</fullName>
    </submittedName>
</protein>
<organism evidence="1 2">
    <name type="scientific">Brachionus calyciflorus</name>
    <dbReference type="NCBI Taxonomy" id="104777"/>
    <lineage>
        <taxon>Eukaryota</taxon>
        <taxon>Metazoa</taxon>
        <taxon>Spiralia</taxon>
        <taxon>Gnathifera</taxon>
        <taxon>Rotifera</taxon>
        <taxon>Eurotatoria</taxon>
        <taxon>Monogononta</taxon>
        <taxon>Pseudotrocha</taxon>
        <taxon>Ploima</taxon>
        <taxon>Brachionidae</taxon>
        <taxon>Brachionus</taxon>
    </lineage>
</organism>
<evidence type="ECO:0000313" key="2">
    <source>
        <dbReference type="Proteomes" id="UP000663879"/>
    </source>
</evidence>
<dbReference type="EMBL" id="CAJNOC010003763">
    <property type="protein sequence ID" value="CAF0996838.1"/>
    <property type="molecule type" value="Genomic_DNA"/>
</dbReference>
<reference evidence="1" key="1">
    <citation type="submission" date="2021-02" db="EMBL/GenBank/DDBJ databases">
        <authorList>
            <person name="Nowell W R."/>
        </authorList>
    </citation>
    <scope>NUCLEOTIDE SEQUENCE</scope>
    <source>
        <strain evidence="1">Ploen Becks lab</strain>
    </source>
</reference>
<gene>
    <name evidence="1" type="ORF">OXX778_LOCUS16201</name>
</gene>
<proteinExistence type="predicted"/>
<evidence type="ECO:0000313" key="1">
    <source>
        <dbReference type="EMBL" id="CAF0996838.1"/>
    </source>
</evidence>
<sequence length="123" mass="12446">MCSTCGLSSFNTALAAPLPLPLSAPLTTSFSTLPWAGSWEHAPLNTSLDIAPLALPLPTPALSAPLSTSWIGSWDNGLLAAPLTGSCGCPSPCPKPCPPPCPSPCAQPIKTCSPCSGLTGSWF</sequence>
<comment type="caution">
    <text evidence="1">The sequence shown here is derived from an EMBL/GenBank/DDBJ whole genome shotgun (WGS) entry which is preliminary data.</text>
</comment>
<dbReference type="Proteomes" id="UP000663879">
    <property type="component" value="Unassembled WGS sequence"/>
</dbReference>
<keyword evidence="2" id="KW-1185">Reference proteome</keyword>